<dbReference type="EMBL" id="JAHHIF010000016">
    <property type="protein sequence ID" value="MBW4545554.1"/>
    <property type="molecule type" value="Genomic_DNA"/>
</dbReference>
<sequence length="132" mass="15243">MIQAAALGGVFWFFTWCVMLCYILELNKKPAQNQKTEPLTRVKLINNVTKIVVALFALLPMPIFAQIFDLWVKTYGNIEQSLDLLRTVSNIAVTLAIGGTTTYITYRQYQANRALWQIQLRKDTEEMIEKHM</sequence>
<feature type="transmembrane region" description="Helical" evidence="1">
    <location>
        <begin position="6"/>
        <end position="24"/>
    </location>
</feature>
<feature type="transmembrane region" description="Helical" evidence="1">
    <location>
        <begin position="88"/>
        <end position="106"/>
    </location>
</feature>
<dbReference type="Proteomes" id="UP000753908">
    <property type="component" value="Unassembled WGS sequence"/>
</dbReference>
<gene>
    <name evidence="2" type="ORF">KME25_14070</name>
</gene>
<comment type="caution">
    <text evidence="2">The sequence shown here is derived from an EMBL/GenBank/DDBJ whole genome shotgun (WGS) entry which is preliminary data.</text>
</comment>
<dbReference type="AlphaFoldDB" id="A0A951PLT6"/>
<evidence type="ECO:0000313" key="2">
    <source>
        <dbReference type="EMBL" id="MBW4545554.1"/>
    </source>
</evidence>
<accession>A0A951PLT6</accession>
<keyword evidence="1" id="KW-0812">Transmembrane</keyword>
<reference evidence="2" key="1">
    <citation type="submission" date="2021-05" db="EMBL/GenBank/DDBJ databases">
        <authorList>
            <person name="Pietrasiak N."/>
            <person name="Ward R."/>
            <person name="Stajich J.E."/>
            <person name="Kurbessoian T."/>
        </authorList>
    </citation>
    <scope>NUCLEOTIDE SEQUENCE</scope>
    <source>
        <strain evidence="2">CPER-KK1</strain>
    </source>
</reference>
<protein>
    <submittedName>
        <fullName evidence="2">Uncharacterized protein</fullName>
    </submittedName>
</protein>
<reference evidence="2" key="2">
    <citation type="journal article" date="2022" name="Microbiol. Resour. Announc.">
        <title>Metagenome Sequencing to Explore Phylogenomics of Terrestrial Cyanobacteria.</title>
        <authorList>
            <person name="Ward R.D."/>
            <person name="Stajich J.E."/>
            <person name="Johansen J.R."/>
            <person name="Huntemann M."/>
            <person name="Clum A."/>
            <person name="Foster B."/>
            <person name="Foster B."/>
            <person name="Roux S."/>
            <person name="Palaniappan K."/>
            <person name="Varghese N."/>
            <person name="Mukherjee S."/>
            <person name="Reddy T.B.K."/>
            <person name="Daum C."/>
            <person name="Copeland A."/>
            <person name="Chen I.A."/>
            <person name="Ivanova N.N."/>
            <person name="Kyrpides N.C."/>
            <person name="Shapiro N."/>
            <person name="Eloe-Fadrosh E.A."/>
            <person name="Pietrasiak N."/>
        </authorList>
    </citation>
    <scope>NUCLEOTIDE SEQUENCE</scope>
    <source>
        <strain evidence="2">CPER-KK1</strain>
    </source>
</reference>
<name>A0A951PLT6_9CYAN</name>
<evidence type="ECO:0000256" key="1">
    <source>
        <dbReference type="SAM" id="Phobius"/>
    </source>
</evidence>
<organism evidence="2 3">
    <name type="scientific">Symplocastrum torsivum CPER-KK1</name>
    <dbReference type="NCBI Taxonomy" id="450513"/>
    <lineage>
        <taxon>Bacteria</taxon>
        <taxon>Bacillati</taxon>
        <taxon>Cyanobacteriota</taxon>
        <taxon>Cyanophyceae</taxon>
        <taxon>Oscillatoriophycideae</taxon>
        <taxon>Oscillatoriales</taxon>
        <taxon>Microcoleaceae</taxon>
        <taxon>Symplocastrum</taxon>
    </lineage>
</organism>
<proteinExistence type="predicted"/>
<keyword evidence="1" id="KW-1133">Transmembrane helix</keyword>
<keyword evidence="1" id="KW-0472">Membrane</keyword>
<feature type="transmembrane region" description="Helical" evidence="1">
    <location>
        <begin position="44"/>
        <end position="68"/>
    </location>
</feature>
<evidence type="ECO:0000313" key="3">
    <source>
        <dbReference type="Proteomes" id="UP000753908"/>
    </source>
</evidence>